<dbReference type="GO" id="GO:0016740">
    <property type="term" value="F:transferase activity"/>
    <property type="evidence" value="ECO:0007669"/>
    <property type="project" value="UniProtKB-KW"/>
</dbReference>
<evidence type="ECO:0000313" key="1">
    <source>
        <dbReference type="EMBL" id="KAK2736513.1"/>
    </source>
</evidence>
<organism evidence="1 2">
    <name type="scientific">Colletotrichum kahawae</name>
    <name type="common">Coffee berry disease fungus</name>
    <dbReference type="NCBI Taxonomy" id="34407"/>
    <lineage>
        <taxon>Eukaryota</taxon>
        <taxon>Fungi</taxon>
        <taxon>Dikarya</taxon>
        <taxon>Ascomycota</taxon>
        <taxon>Pezizomycotina</taxon>
        <taxon>Sordariomycetes</taxon>
        <taxon>Hypocreomycetidae</taxon>
        <taxon>Glomerellales</taxon>
        <taxon>Glomerellaceae</taxon>
        <taxon>Colletotrichum</taxon>
        <taxon>Colletotrichum gloeosporioides species complex</taxon>
    </lineage>
</organism>
<gene>
    <name evidence="1" type="ORF">CKAH01_07713</name>
</gene>
<sequence>MKYGGEMYDVLESKLFIFRDSCYKVRISQSQFAGAFSIMLKDEASDFYFNYISDNATLDFHDLVSCVKQHFETEEACQTYLSEWRNTTLLRVLRDNPDKTKL</sequence>
<keyword evidence="2" id="KW-1185">Reference proteome</keyword>
<comment type="caution">
    <text evidence="1">The sequence shown here is derived from an EMBL/GenBank/DDBJ whole genome shotgun (WGS) entry which is preliminary data.</text>
</comment>
<keyword evidence="1" id="KW-0808">Transferase</keyword>
<dbReference type="Proteomes" id="UP001281614">
    <property type="component" value="Unassembled WGS sequence"/>
</dbReference>
<evidence type="ECO:0000313" key="2">
    <source>
        <dbReference type="Proteomes" id="UP001281614"/>
    </source>
</evidence>
<name>A0AAD9Y3B3_COLKA</name>
<protein>
    <submittedName>
        <fullName evidence="1">Glycosyl transferase</fullName>
    </submittedName>
</protein>
<dbReference type="AlphaFoldDB" id="A0AAD9Y3B3"/>
<accession>A0AAD9Y3B3</accession>
<reference evidence="1" key="1">
    <citation type="submission" date="2023-02" db="EMBL/GenBank/DDBJ databases">
        <title>Colletotrichum kahawae CIFC_Que2 genome sequencing and assembly.</title>
        <authorList>
            <person name="Baroncelli R."/>
        </authorList>
    </citation>
    <scope>NUCLEOTIDE SEQUENCE</scope>
    <source>
        <strain evidence="1">CIFC_Que2</strain>
    </source>
</reference>
<dbReference type="EMBL" id="VYYT01000422">
    <property type="protein sequence ID" value="KAK2736513.1"/>
    <property type="molecule type" value="Genomic_DNA"/>
</dbReference>
<proteinExistence type="predicted"/>